<accession>A0A2D4ERU7</accession>
<dbReference type="EMBL" id="IACJ01019108">
    <property type="protein sequence ID" value="LAA37934.1"/>
    <property type="molecule type" value="Transcribed_RNA"/>
</dbReference>
<dbReference type="PANTHER" id="PTHR31635">
    <property type="entry name" value="REVERSE TRANSCRIPTASE DOMAIN-CONTAINING PROTEIN-RELATED"/>
    <property type="match status" value="1"/>
</dbReference>
<name>A0A2D4ERU7_MICCO</name>
<sequence length="129" mass="15525">MNTLPKLMYLFQMILIKLRKPFFDELSKITTKFVWLGKKPHIKLKLMQDNKSRGGFGLPKWELYYQAAILNWVKDWVKLRGKRILTIGHDLQEGWHAYLWEKKGKIHAYFNRHLIRDYKHGGELRTSII</sequence>
<protein>
    <recommendedName>
        <fullName evidence="2">Reverse transcriptase domain-containing protein</fullName>
    </recommendedName>
</protein>
<dbReference type="PANTHER" id="PTHR31635:SF196">
    <property type="entry name" value="REVERSE TRANSCRIPTASE DOMAIN-CONTAINING PROTEIN-RELATED"/>
    <property type="match status" value="1"/>
</dbReference>
<reference evidence="1" key="2">
    <citation type="submission" date="2017-11" db="EMBL/GenBank/DDBJ databases">
        <title>Coralsnake Venomics: Analyses of Venom Gland Transcriptomes and Proteomes of Six Brazilian Taxa.</title>
        <authorList>
            <person name="Aird S.D."/>
            <person name="Jorge da Silva N."/>
            <person name="Qiu L."/>
            <person name="Villar-Briones A."/>
            <person name="Aparecida-Saddi V."/>
            <person name="Campos-Telles M.P."/>
            <person name="Grau M."/>
            <person name="Mikheyev A.S."/>
        </authorList>
    </citation>
    <scope>NUCLEOTIDE SEQUENCE</scope>
    <source>
        <tissue evidence="1">Venom_gland</tissue>
    </source>
</reference>
<reference evidence="1" key="1">
    <citation type="submission" date="2017-07" db="EMBL/GenBank/DDBJ databases">
        <authorList>
            <person name="Mikheyev A."/>
            <person name="Grau M."/>
        </authorList>
    </citation>
    <scope>NUCLEOTIDE SEQUENCE</scope>
    <source>
        <tissue evidence="1">Venom_gland</tissue>
    </source>
</reference>
<dbReference type="AlphaFoldDB" id="A0A2D4ERU7"/>
<proteinExistence type="predicted"/>
<evidence type="ECO:0008006" key="2">
    <source>
        <dbReference type="Google" id="ProtNLM"/>
    </source>
</evidence>
<evidence type="ECO:0000313" key="1">
    <source>
        <dbReference type="EMBL" id="LAA37934.1"/>
    </source>
</evidence>
<organism evidence="1">
    <name type="scientific">Micrurus corallinus</name>
    <name type="common">Brazilian coral snake</name>
    <dbReference type="NCBI Taxonomy" id="54390"/>
    <lineage>
        <taxon>Eukaryota</taxon>
        <taxon>Metazoa</taxon>
        <taxon>Chordata</taxon>
        <taxon>Craniata</taxon>
        <taxon>Vertebrata</taxon>
        <taxon>Euteleostomi</taxon>
        <taxon>Lepidosauria</taxon>
        <taxon>Squamata</taxon>
        <taxon>Bifurcata</taxon>
        <taxon>Unidentata</taxon>
        <taxon>Episquamata</taxon>
        <taxon>Toxicofera</taxon>
        <taxon>Serpentes</taxon>
        <taxon>Colubroidea</taxon>
        <taxon>Elapidae</taxon>
        <taxon>Elapinae</taxon>
        <taxon>Micrurus</taxon>
    </lineage>
</organism>